<proteinExistence type="inferred from homology"/>
<feature type="binding site" evidence="7">
    <location>
        <position position="20"/>
    </location>
    <ligand>
        <name>3-phosphoshikimate</name>
        <dbReference type="ChEBI" id="CHEBI:145989"/>
    </ligand>
</feature>
<dbReference type="NCBIfam" id="TIGR01356">
    <property type="entry name" value="aroA"/>
    <property type="match status" value="1"/>
</dbReference>
<feature type="binding site" evidence="7">
    <location>
        <position position="336"/>
    </location>
    <ligand>
        <name>phosphoenolpyruvate</name>
        <dbReference type="ChEBI" id="CHEBI:58702"/>
    </ligand>
</feature>
<dbReference type="HAMAP" id="MF_00210">
    <property type="entry name" value="EPSP_synth"/>
    <property type="match status" value="1"/>
</dbReference>
<feature type="binding site" evidence="7">
    <location>
        <position position="164"/>
    </location>
    <ligand>
        <name>3-phosphoshikimate</name>
        <dbReference type="ChEBI" id="CHEBI:145989"/>
    </ligand>
</feature>
<feature type="binding site" evidence="7">
    <location>
        <position position="119"/>
    </location>
    <ligand>
        <name>phosphoenolpyruvate</name>
        <dbReference type="ChEBI" id="CHEBI:58702"/>
    </ligand>
</feature>
<dbReference type="InterPro" id="IPR001986">
    <property type="entry name" value="Enolpyruvate_Tfrase_dom"/>
</dbReference>
<dbReference type="PROSITE" id="PS00104">
    <property type="entry name" value="EPSP_SYNTHASE_1"/>
    <property type="match status" value="1"/>
</dbReference>
<dbReference type="Proteomes" id="UP000741360">
    <property type="component" value="Unassembled WGS sequence"/>
</dbReference>
<feature type="binding site" evidence="7">
    <location>
        <position position="305"/>
    </location>
    <ligand>
        <name>3-phosphoshikimate</name>
        <dbReference type="ChEBI" id="CHEBI:145989"/>
    </ligand>
</feature>
<evidence type="ECO:0000256" key="4">
    <source>
        <dbReference type="ARBA" id="ARBA00022679"/>
    </source>
</evidence>
<comment type="subcellular location">
    <subcellularLocation>
        <location evidence="7">Cytoplasm</location>
    </subcellularLocation>
</comment>
<feature type="binding site" evidence="7">
    <location>
        <position position="165"/>
    </location>
    <ligand>
        <name>3-phosphoshikimate</name>
        <dbReference type="ChEBI" id="CHEBI:145989"/>
    </ligand>
</feature>
<comment type="pathway">
    <text evidence="1 7">Metabolic intermediate biosynthesis; chorismate biosynthesis; chorismate from D-erythrose 4-phosphate and phosphoenolpyruvate: step 6/7.</text>
</comment>
<evidence type="ECO:0000256" key="7">
    <source>
        <dbReference type="HAMAP-Rule" id="MF_00210"/>
    </source>
</evidence>
<reference evidence="9" key="1">
    <citation type="submission" date="2020-07" db="EMBL/GenBank/DDBJ databases">
        <title>Huge and variable diversity of episymbiotic CPR bacteria and DPANN archaea in groundwater ecosystems.</title>
        <authorList>
            <person name="He C.Y."/>
            <person name="Keren R."/>
            <person name="Whittaker M."/>
            <person name="Farag I.F."/>
            <person name="Doudna J."/>
            <person name="Cate J.H.D."/>
            <person name="Banfield J.F."/>
        </authorList>
    </citation>
    <scope>NUCLEOTIDE SEQUENCE</scope>
    <source>
        <strain evidence="9">NC_groundwater_717_Ag_S-0.2um_59_8</strain>
    </source>
</reference>
<comment type="catalytic activity">
    <reaction evidence="6">
        <text>3-phosphoshikimate + phosphoenolpyruvate = 5-O-(1-carboxyvinyl)-3-phosphoshikimate + phosphate</text>
        <dbReference type="Rhea" id="RHEA:21256"/>
        <dbReference type="ChEBI" id="CHEBI:43474"/>
        <dbReference type="ChEBI" id="CHEBI:57701"/>
        <dbReference type="ChEBI" id="CHEBI:58702"/>
        <dbReference type="ChEBI" id="CHEBI:145989"/>
        <dbReference type="EC" id="2.5.1.19"/>
    </reaction>
    <physiologicalReaction direction="left-to-right" evidence="6">
        <dbReference type="Rhea" id="RHEA:21257"/>
    </physiologicalReaction>
</comment>
<dbReference type="PANTHER" id="PTHR21090:SF5">
    <property type="entry name" value="PENTAFUNCTIONAL AROM POLYPEPTIDE"/>
    <property type="match status" value="1"/>
</dbReference>
<evidence type="ECO:0000256" key="3">
    <source>
        <dbReference type="ARBA" id="ARBA00022605"/>
    </source>
</evidence>
<dbReference type="GO" id="GO:0003866">
    <property type="term" value="F:3-phosphoshikimate 1-carboxyvinyltransferase activity"/>
    <property type="evidence" value="ECO:0007669"/>
    <property type="project" value="UniProtKB-UniRule"/>
</dbReference>
<dbReference type="GO" id="GO:0008652">
    <property type="term" value="P:amino acid biosynthetic process"/>
    <property type="evidence" value="ECO:0007669"/>
    <property type="project" value="UniProtKB-KW"/>
</dbReference>
<evidence type="ECO:0000313" key="9">
    <source>
        <dbReference type="EMBL" id="MBI3013761.1"/>
    </source>
</evidence>
<evidence type="ECO:0000259" key="8">
    <source>
        <dbReference type="Pfam" id="PF00275"/>
    </source>
</evidence>
<keyword evidence="5 7" id="KW-0057">Aromatic amino acid biosynthesis</keyword>
<evidence type="ECO:0000256" key="5">
    <source>
        <dbReference type="ARBA" id="ARBA00023141"/>
    </source>
</evidence>
<dbReference type="SUPFAM" id="SSF55205">
    <property type="entry name" value="EPT/RTPC-like"/>
    <property type="match status" value="1"/>
</dbReference>
<evidence type="ECO:0000256" key="2">
    <source>
        <dbReference type="ARBA" id="ARBA00009948"/>
    </source>
</evidence>
<feature type="binding site" evidence="7">
    <location>
        <position position="163"/>
    </location>
    <ligand>
        <name>3-phosphoshikimate</name>
        <dbReference type="ChEBI" id="CHEBI:145989"/>
    </ligand>
</feature>
<organism evidence="9 10">
    <name type="scientific">Tectimicrobiota bacterium</name>
    <dbReference type="NCBI Taxonomy" id="2528274"/>
    <lineage>
        <taxon>Bacteria</taxon>
        <taxon>Pseudomonadati</taxon>
        <taxon>Nitrospinota/Tectimicrobiota group</taxon>
        <taxon>Candidatus Tectimicrobiota</taxon>
    </lineage>
</organism>
<comment type="subunit">
    <text evidence="7">Monomer.</text>
</comment>
<feature type="domain" description="Enolpyruvate transferase" evidence="8">
    <location>
        <begin position="7"/>
        <end position="410"/>
    </location>
</feature>
<dbReference type="EMBL" id="JACPSX010000027">
    <property type="protein sequence ID" value="MBI3013761.1"/>
    <property type="molecule type" value="Genomic_DNA"/>
</dbReference>
<keyword evidence="3 7" id="KW-0028">Amino-acid biosynthesis</keyword>
<dbReference type="InterPro" id="IPR036968">
    <property type="entry name" value="Enolpyruvate_Tfrase_sf"/>
</dbReference>
<evidence type="ECO:0000256" key="1">
    <source>
        <dbReference type="ARBA" id="ARBA00004811"/>
    </source>
</evidence>
<feature type="binding site" evidence="7">
    <location>
        <position position="20"/>
    </location>
    <ligand>
        <name>phosphoenolpyruvate</name>
        <dbReference type="ChEBI" id="CHEBI:58702"/>
    </ligand>
</feature>
<dbReference type="Pfam" id="PF00275">
    <property type="entry name" value="EPSP_synthase"/>
    <property type="match status" value="1"/>
</dbReference>
<dbReference type="EC" id="2.5.1.19" evidence="7"/>
<dbReference type="AlphaFoldDB" id="A0A932GMA6"/>
<evidence type="ECO:0000313" key="10">
    <source>
        <dbReference type="Proteomes" id="UP000741360"/>
    </source>
</evidence>
<name>A0A932GMA6_UNCTE</name>
<dbReference type="PIRSF" id="PIRSF000505">
    <property type="entry name" value="EPSPS"/>
    <property type="match status" value="1"/>
</dbReference>
<dbReference type="Gene3D" id="3.65.10.10">
    <property type="entry name" value="Enolpyruvate transferase domain"/>
    <property type="match status" value="2"/>
</dbReference>
<dbReference type="GO" id="GO:0005737">
    <property type="term" value="C:cytoplasm"/>
    <property type="evidence" value="ECO:0007669"/>
    <property type="project" value="UniProtKB-SubCell"/>
</dbReference>
<protein>
    <recommendedName>
        <fullName evidence="7">3-phosphoshikimate 1-carboxyvinyltransferase</fullName>
        <ecNumber evidence="7">2.5.1.19</ecNumber>
    </recommendedName>
    <alternativeName>
        <fullName evidence="7">5-enolpyruvylshikimate-3-phosphate synthase</fullName>
        <shortName evidence="7">EPSP synthase</shortName>
        <shortName evidence="7">EPSPS</shortName>
    </alternativeName>
</protein>
<comment type="function">
    <text evidence="7">Catalyzes the transfer of the enolpyruvyl moiety of phosphoenolpyruvate (PEP) to the 5-hydroxyl of shikimate-3-phosphate (S3P) to produce enolpyruvyl shikimate-3-phosphate and inorganic phosphate.</text>
</comment>
<feature type="binding site" evidence="7">
    <location>
        <position position="165"/>
    </location>
    <ligand>
        <name>phosphoenolpyruvate</name>
        <dbReference type="ChEBI" id="CHEBI:58702"/>
    </ligand>
</feature>
<feature type="binding site" evidence="7">
    <location>
        <position position="21"/>
    </location>
    <ligand>
        <name>3-phosphoshikimate</name>
        <dbReference type="ChEBI" id="CHEBI:145989"/>
    </ligand>
</feature>
<comment type="caution">
    <text evidence="7">Lacks conserved residue(s) required for the propagation of feature annotation.</text>
</comment>
<gene>
    <name evidence="7 9" type="primary">aroA</name>
    <name evidence="9" type="ORF">HYY65_01550</name>
</gene>
<dbReference type="GO" id="GO:0009073">
    <property type="term" value="P:aromatic amino acid family biosynthetic process"/>
    <property type="evidence" value="ECO:0007669"/>
    <property type="project" value="UniProtKB-KW"/>
</dbReference>
<feature type="binding site" evidence="7">
    <location>
        <position position="377"/>
    </location>
    <ligand>
        <name>phosphoenolpyruvate</name>
        <dbReference type="ChEBI" id="CHEBI:58702"/>
    </ligand>
</feature>
<dbReference type="PROSITE" id="PS00885">
    <property type="entry name" value="EPSP_SYNTHASE_2"/>
    <property type="match status" value="1"/>
</dbReference>
<dbReference type="CDD" id="cd01556">
    <property type="entry name" value="EPSP_synthase"/>
    <property type="match status" value="1"/>
</dbReference>
<comment type="similarity">
    <text evidence="2 7">Belongs to the EPSP synthase family.</text>
</comment>
<keyword evidence="4 7" id="KW-0808">Transferase</keyword>
<dbReference type="InterPro" id="IPR023193">
    <property type="entry name" value="EPSP_synthase_CS"/>
</dbReference>
<keyword evidence="7" id="KW-0963">Cytoplasm</keyword>
<feature type="binding site" evidence="7">
    <location>
        <position position="25"/>
    </location>
    <ligand>
        <name>3-phosphoshikimate</name>
        <dbReference type="ChEBI" id="CHEBI:145989"/>
    </ligand>
</feature>
<dbReference type="GO" id="GO:0009423">
    <property type="term" value="P:chorismate biosynthetic process"/>
    <property type="evidence" value="ECO:0007669"/>
    <property type="project" value="UniProtKB-UniRule"/>
</dbReference>
<dbReference type="InterPro" id="IPR006264">
    <property type="entry name" value="EPSP_synthase"/>
</dbReference>
<feature type="active site" description="Proton acceptor" evidence="7">
    <location>
        <position position="305"/>
    </location>
</feature>
<dbReference type="PANTHER" id="PTHR21090">
    <property type="entry name" value="AROM/DEHYDROQUINATE SYNTHASE"/>
    <property type="match status" value="1"/>
</dbReference>
<feature type="binding site" evidence="7">
    <location>
        <position position="90"/>
    </location>
    <ligand>
        <name>phosphoenolpyruvate</name>
        <dbReference type="ChEBI" id="CHEBI:58702"/>
    </ligand>
</feature>
<dbReference type="InterPro" id="IPR013792">
    <property type="entry name" value="RNA3'P_cycl/enolpyr_Trfase_a/b"/>
</dbReference>
<sequence>MILTVRPGNLKGSVEIPSSKSHTIRSLAFATLAGGDSEILAPLDSEDGRSAREACRLLGAQIEVGETWKVRGTGSLPASPEAIIDVGNSGTTARIATGMATLLDGTFAVITGDAQTRRRPMGPLIEALGRLGGRVFSTRGNGFLPVVAGGRLKGGITSVAGITSQFLTSLLISTPLARGDSQIQVIDLHEKPYVDMTLWWLDRLGIRYERRGYEEFFVYGSQTYPSFRQAIPGDFSSATFFLCAAAMTDSDVTLTGLDLSDPQGDKQVIDMLAAMGARIESGPGGIRVRGGDLKGMDLDLGDTPDALPALAVVGCKARGTTRLLNVPQARIKETDRIAVMAREITRMGGRIQELADGLVIEESSLRGTEVDGHGDHRVVMSLAIAGLVARGTTWVGTAEAISVTFPNFPALLARLGAELTLDHSKGNL</sequence>
<evidence type="ECO:0000256" key="6">
    <source>
        <dbReference type="ARBA" id="ARBA00044633"/>
    </source>
</evidence>
<feature type="binding site" evidence="7">
    <location>
        <position position="332"/>
    </location>
    <ligand>
        <name>3-phosphoshikimate</name>
        <dbReference type="ChEBI" id="CHEBI:145989"/>
    </ligand>
</feature>
<comment type="caution">
    <text evidence="9">The sequence shown here is derived from an EMBL/GenBank/DDBJ whole genome shotgun (WGS) entry which is preliminary data.</text>
</comment>
<feature type="binding site" evidence="7">
    <location>
        <position position="328"/>
    </location>
    <ligand>
        <name>3-phosphoshikimate</name>
        <dbReference type="ChEBI" id="CHEBI:145989"/>
    </ligand>
</feature>
<accession>A0A932GMA6</accession>